<comment type="caution">
    <text evidence="1">The sequence shown here is derived from an EMBL/GenBank/DDBJ whole genome shotgun (WGS) entry which is preliminary data.</text>
</comment>
<organism evidence="1 2">
    <name type="scientific">Streptomyces rugosispiralis</name>
    <dbReference type="NCBI Taxonomy" id="2967341"/>
    <lineage>
        <taxon>Bacteria</taxon>
        <taxon>Bacillati</taxon>
        <taxon>Actinomycetota</taxon>
        <taxon>Actinomycetes</taxon>
        <taxon>Kitasatosporales</taxon>
        <taxon>Streptomycetaceae</taxon>
        <taxon>Streptomyces</taxon>
    </lineage>
</organism>
<sequence length="109" mass="12192">MRVHFANARLRDTCASDKAMVREYGAVRARRLQLRLQHLRVAETLAELRVLGGRPHELTGDRKGAIAVCLDGPYRLVMRPLDAEGNVIEPPIDWASVHAVVIDGVVDYH</sequence>
<dbReference type="InterPro" id="IPR035093">
    <property type="entry name" value="RelE/ParE_toxin_dom_sf"/>
</dbReference>
<dbReference type="Gene3D" id="3.30.2310.20">
    <property type="entry name" value="RelE-like"/>
    <property type="match status" value="1"/>
</dbReference>
<evidence type="ECO:0000313" key="1">
    <source>
        <dbReference type="EMBL" id="MCQ8195471.1"/>
    </source>
</evidence>
<proteinExistence type="predicted"/>
<accession>A0ABT1VDV7</accession>
<name>A0ABT1VDV7_9ACTN</name>
<protein>
    <recommendedName>
        <fullName evidence="3">Killer suppression protein HigA</fullName>
    </recommendedName>
</protein>
<gene>
    <name evidence="1" type="ORF">NP777_46135</name>
</gene>
<evidence type="ECO:0000313" key="2">
    <source>
        <dbReference type="Proteomes" id="UP001204746"/>
    </source>
</evidence>
<dbReference type="EMBL" id="JANIAA010000091">
    <property type="protein sequence ID" value="MCQ8195471.1"/>
    <property type="molecule type" value="Genomic_DNA"/>
</dbReference>
<keyword evidence="2" id="KW-1185">Reference proteome</keyword>
<dbReference type="SUPFAM" id="SSF143011">
    <property type="entry name" value="RelE-like"/>
    <property type="match status" value="1"/>
</dbReference>
<reference evidence="1 2" key="1">
    <citation type="submission" date="2022-07" db="EMBL/GenBank/DDBJ databases">
        <authorList>
            <person name="Phongsopitanun W."/>
            <person name="Tanasupawat S."/>
        </authorList>
    </citation>
    <scope>NUCLEOTIDE SEQUENCE [LARGE SCALE GENOMIC DNA]</scope>
    <source>
        <strain evidence="1 2">RCU-064</strain>
    </source>
</reference>
<dbReference type="RefSeq" id="WP_256656194.1">
    <property type="nucleotide sequence ID" value="NZ_JANIAA010000091.1"/>
</dbReference>
<dbReference type="Proteomes" id="UP001204746">
    <property type="component" value="Unassembled WGS sequence"/>
</dbReference>
<evidence type="ECO:0008006" key="3">
    <source>
        <dbReference type="Google" id="ProtNLM"/>
    </source>
</evidence>